<dbReference type="HAMAP" id="MF_00735">
    <property type="entry name" value="Methyltr_PrmA"/>
    <property type="match status" value="1"/>
</dbReference>
<dbReference type="PANTHER" id="PTHR43648:SF1">
    <property type="entry name" value="ELECTRON TRANSFER FLAVOPROTEIN BETA SUBUNIT LYSINE METHYLTRANSFERASE"/>
    <property type="match status" value="1"/>
</dbReference>
<dbReference type="PIRSF" id="PIRSF000401">
    <property type="entry name" value="RPL11_MTase"/>
    <property type="match status" value="1"/>
</dbReference>
<keyword evidence="2 6" id="KW-0963">Cytoplasm</keyword>
<dbReference type="CDD" id="cd02440">
    <property type="entry name" value="AdoMet_MTases"/>
    <property type="match status" value="1"/>
</dbReference>
<dbReference type="AlphaFoldDB" id="A0A0R1MVH6"/>
<evidence type="ECO:0000313" key="7">
    <source>
        <dbReference type="EMBL" id="KRL08283.1"/>
    </source>
</evidence>
<dbReference type="EC" id="2.1.1.-" evidence="6"/>
<dbReference type="PATRIC" id="fig|1423759.3.peg.73"/>
<comment type="subcellular location">
    <subcellularLocation>
        <location evidence="6">Cytoplasm</location>
    </subcellularLocation>
</comment>
<evidence type="ECO:0000256" key="5">
    <source>
        <dbReference type="ARBA" id="ARBA00022691"/>
    </source>
</evidence>
<dbReference type="STRING" id="1423759.FC92_GL000073"/>
<evidence type="ECO:0000256" key="6">
    <source>
        <dbReference type="HAMAP-Rule" id="MF_00735"/>
    </source>
</evidence>
<dbReference type="GO" id="GO:0032259">
    <property type="term" value="P:methylation"/>
    <property type="evidence" value="ECO:0007669"/>
    <property type="project" value="UniProtKB-KW"/>
</dbReference>
<dbReference type="GeneID" id="98311169"/>
<dbReference type="Proteomes" id="UP000051448">
    <property type="component" value="Unassembled WGS sequence"/>
</dbReference>
<dbReference type="GO" id="GO:0005737">
    <property type="term" value="C:cytoplasm"/>
    <property type="evidence" value="ECO:0007669"/>
    <property type="project" value="UniProtKB-SubCell"/>
</dbReference>
<dbReference type="GO" id="GO:0005840">
    <property type="term" value="C:ribosome"/>
    <property type="evidence" value="ECO:0007669"/>
    <property type="project" value="UniProtKB-KW"/>
</dbReference>
<keyword evidence="4 6" id="KW-0808">Transferase</keyword>
<dbReference type="InterPro" id="IPR004498">
    <property type="entry name" value="Ribosomal_PrmA_MeTrfase"/>
</dbReference>
<comment type="catalytic activity">
    <reaction evidence="6">
        <text>L-lysyl-[protein] + 3 S-adenosyl-L-methionine = N(6),N(6),N(6)-trimethyl-L-lysyl-[protein] + 3 S-adenosyl-L-homocysteine + 3 H(+)</text>
        <dbReference type="Rhea" id="RHEA:54192"/>
        <dbReference type="Rhea" id="RHEA-COMP:9752"/>
        <dbReference type="Rhea" id="RHEA-COMP:13826"/>
        <dbReference type="ChEBI" id="CHEBI:15378"/>
        <dbReference type="ChEBI" id="CHEBI:29969"/>
        <dbReference type="ChEBI" id="CHEBI:57856"/>
        <dbReference type="ChEBI" id="CHEBI:59789"/>
        <dbReference type="ChEBI" id="CHEBI:61961"/>
    </reaction>
</comment>
<dbReference type="SUPFAM" id="SSF53335">
    <property type="entry name" value="S-adenosyl-L-methionine-dependent methyltransferases"/>
    <property type="match status" value="1"/>
</dbReference>
<protein>
    <recommendedName>
        <fullName evidence="6">Ribosomal protein L11 methyltransferase</fullName>
        <shortName evidence="6">L11 Mtase</shortName>
        <ecNumber evidence="6">2.1.1.-</ecNumber>
    </recommendedName>
</protein>
<reference evidence="7 8" key="1">
    <citation type="journal article" date="2015" name="Genome Announc.">
        <title>Expanding the biotechnology potential of lactobacilli through comparative genomics of 213 strains and associated genera.</title>
        <authorList>
            <person name="Sun Z."/>
            <person name="Harris H.M."/>
            <person name="McCann A."/>
            <person name="Guo C."/>
            <person name="Argimon S."/>
            <person name="Zhang W."/>
            <person name="Yang X."/>
            <person name="Jeffery I.B."/>
            <person name="Cooney J.C."/>
            <person name="Kagawa T.F."/>
            <person name="Liu W."/>
            <person name="Song Y."/>
            <person name="Salvetti E."/>
            <person name="Wrobel A."/>
            <person name="Rasinkangas P."/>
            <person name="Parkhill J."/>
            <person name="Rea M.C."/>
            <person name="O'Sullivan O."/>
            <person name="Ritari J."/>
            <person name="Douillard F.P."/>
            <person name="Paul Ross R."/>
            <person name="Yang R."/>
            <person name="Briner A.E."/>
            <person name="Felis G.E."/>
            <person name="de Vos W.M."/>
            <person name="Barrangou R."/>
            <person name="Klaenhammer T.R."/>
            <person name="Caufield P.W."/>
            <person name="Cui Y."/>
            <person name="Zhang H."/>
            <person name="O'Toole P.W."/>
        </authorList>
    </citation>
    <scope>NUCLEOTIDE SEQUENCE [LARGE SCALE GENOMIC DNA]</scope>
    <source>
        <strain evidence="7 8">DSM 19519</strain>
    </source>
</reference>
<feature type="binding site" evidence="6">
    <location>
        <position position="166"/>
    </location>
    <ligand>
        <name>S-adenosyl-L-methionine</name>
        <dbReference type="ChEBI" id="CHEBI:59789"/>
    </ligand>
</feature>
<keyword evidence="7" id="KW-0687">Ribonucleoprotein</keyword>
<evidence type="ECO:0000256" key="2">
    <source>
        <dbReference type="ARBA" id="ARBA00022490"/>
    </source>
</evidence>
<keyword evidence="3 6" id="KW-0489">Methyltransferase</keyword>
<dbReference type="GO" id="GO:0016279">
    <property type="term" value="F:protein-lysine N-methyltransferase activity"/>
    <property type="evidence" value="ECO:0007669"/>
    <property type="project" value="RHEA"/>
</dbReference>
<comment type="caution">
    <text evidence="7">The sequence shown here is derived from an EMBL/GenBank/DDBJ whole genome shotgun (WGS) entry which is preliminary data.</text>
</comment>
<name>A0A0R1MVH6_9LACO</name>
<dbReference type="InterPro" id="IPR029063">
    <property type="entry name" value="SAM-dependent_MTases_sf"/>
</dbReference>
<dbReference type="Gene3D" id="3.40.50.150">
    <property type="entry name" value="Vaccinia Virus protein VP39"/>
    <property type="match status" value="1"/>
</dbReference>
<proteinExistence type="inferred from homology"/>
<evidence type="ECO:0000256" key="3">
    <source>
        <dbReference type="ARBA" id="ARBA00022603"/>
    </source>
</evidence>
<organism evidence="7 8">
    <name type="scientific">Liquorilactobacillus hordei DSM 19519</name>
    <dbReference type="NCBI Taxonomy" id="1423759"/>
    <lineage>
        <taxon>Bacteria</taxon>
        <taxon>Bacillati</taxon>
        <taxon>Bacillota</taxon>
        <taxon>Bacilli</taxon>
        <taxon>Lactobacillales</taxon>
        <taxon>Lactobacillaceae</taxon>
        <taxon>Liquorilactobacillus</taxon>
    </lineage>
</organism>
<keyword evidence="5 6" id="KW-0949">S-adenosyl-L-methionine</keyword>
<feature type="binding site" evidence="6">
    <location>
        <position position="231"/>
    </location>
    <ligand>
        <name>S-adenosyl-L-methionine</name>
        <dbReference type="ChEBI" id="CHEBI:59789"/>
    </ligand>
</feature>
<dbReference type="PANTHER" id="PTHR43648">
    <property type="entry name" value="ELECTRON TRANSFER FLAVOPROTEIN BETA SUBUNIT LYSINE METHYLTRANSFERASE"/>
    <property type="match status" value="1"/>
</dbReference>
<dbReference type="InterPro" id="IPR050078">
    <property type="entry name" value="Ribosomal_L11_MeTrfase_PrmA"/>
</dbReference>
<feature type="binding site" evidence="6">
    <location>
        <position position="188"/>
    </location>
    <ligand>
        <name>S-adenosyl-L-methionine</name>
        <dbReference type="ChEBI" id="CHEBI:59789"/>
    </ligand>
</feature>
<comment type="similarity">
    <text evidence="1 6">Belongs to the methyltransferase superfamily. PrmA family.</text>
</comment>
<evidence type="ECO:0000256" key="1">
    <source>
        <dbReference type="ARBA" id="ARBA00009741"/>
    </source>
</evidence>
<dbReference type="EMBL" id="AZDX01000001">
    <property type="protein sequence ID" value="KRL08283.1"/>
    <property type="molecule type" value="Genomic_DNA"/>
</dbReference>
<sequence>MRWDKLTIIAGNELQAPLENILLDLGAQGIENDDNDFLEGRSQSISISGFFELNQKISSKIDFIKKRVDDLKKYGFDTSNTFIKSSVIDDQSWKNEWEKYYHAQRITHFLSIVPFWEEYHKQQDSEIVIRLDPQQAFGTGTHPTTVLALQALETYVRGNEVVFDVGTGTGILSIAASRLGVKRVYACDVEVDAIASAKRNLELNKTVTNVELELSSLLDGAKGQADIILANILPEVQLLLLPHVIEHLKPQGKFIMAGIINEKKEEMVARVQSIGLRIVEILNDEKWVAIIAQKD</sequence>
<dbReference type="NCBIfam" id="TIGR00406">
    <property type="entry name" value="prmA"/>
    <property type="match status" value="1"/>
</dbReference>
<evidence type="ECO:0000256" key="4">
    <source>
        <dbReference type="ARBA" id="ARBA00022679"/>
    </source>
</evidence>
<keyword evidence="8" id="KW-1185">Reference proteome</keyword>
<feature type="binding site" evidence="6">
    <location>
        <position position="145"/>
    </location>
    <ligand>
        <name>S-adenosyl-L-methionine</name>
        <dbReference type="ChEBI" id="CHEBI:59789"/>
    </ligand>
</feature>
<dbReference type="Pfam" id="PF06325">
    <property type="entry name" value="PrmA"/>
    <property type="match status" value="1"/>
</dbReference>
<dbReference type="RefSeq" id="WP_057868478.1">
    <property type="nucleotide sequence ID" value="NZ_AZDX01000001.1"/>
</dbReference>
<comment type="function">
    <text evidence="6">Methylates ribosomal protein L11.</text>
</comment>
<gene>
    <name evidence="6" type="primary">prmA</name>
    <name evidence="7" type="ORF">FC92_GL000073</name>
</gene>
<accession>A0A0R1MVH6</accession>
<keyword evidence="7" id="KW-0689">Ribosomal protein</keyword>
<dbReference type="OrthoDB" id="9785995at2"/>
<evidence type="ECO:0000313" key="8">
    <source>
        <dbReference type="Proteomes" id="UP000051448"/>
    </source>
</evidence>